<feature type="transmembrane region" description="Helical" evidence="4">
    <location>
        <begin position="47"/>
        <end position="66"/>
    </location>
</feature>
<dbReference type="GO" id="GO:0046872">
    <property type="term" value="F:metal ion binding"/>
    <property type="evidence" value="ECO:0007669"/>
    <property type="project" value="UniProtKB-UniRule"/>
</dbReference>
<evidence type="ECO:0000256" key="5">
    <source>
        <dbReference type="SAM" id="MobiDB-lite"/>
    </source>
</evidence>
<dbReference type="GO" id="GO:0020037">
    <property type="term" value="F:heme binding"/>
    <property type="evidence" value="ECO:0007669"/>
    <property type="project" value="UniProtKB-UniRule"/>
</dbReference>
<dbReference type="InterPro" id="IPR018506">
    <property type="entry name" value="Cyt_B5_heme-BS"/>
</dbReference>
<name>A0A0W4ZDA7_PNEC8</name>
<feature type="domain" description="Cytochrome b5 heme-binding" evidence="6">
    <location>
        <begin position="88"/>
        <end position="160"/>
    </location>
</feature>
<dbReference type="PANTHER" id="PTHR46237:SF1">
    <property type="entry name" value="CYTOCHROME B5 REDUCTASE 4"/>
    <property type="match status" value="1"/>
</dbReference>
<feature type="region of interest" description="Disordered" evidence="5">
    <location>
        <begin position="1"/>
        <end position="36"/>
    </location>
</feature>
<dbReference type="FunFam" id="3.10.120.10:FF:000001">
    <property type="entry name" value="Cytochrome b5 reductase 4"/>
    <property type="match status" value="1"/>
</dbReference>
<dbReference type="Pfam" id="PF00173">
    <property type="entry name" value="Cyt-b5"/>
    <property type="match status" value="1"/>
</dbReference>
<protein>
    <recommendedName>
        <fullName evidence="6">Cytochrome b5 heme-binding domain-containing protein</fullName>
    </recommendedName>
</protein>
<reference evidence="8" key="1">
    <citation type="journal article" date="2016" name="Nat. Commun.">
        <title>Genome analysis of three Pneumocystis species reveals adaptation mechanisms to life exclusively in mammalian hosts.</title>
        <authorList>
            <person name="Ma L."/>
            <person name="Chen Z."/>
            <person name="Huang D.W."/>
            <person name="Kutty G."/>
            <person name="Ishihara M."/>
            <person name="Wang H."/>
            <person name="Abouelleil A."/>
            <person name="Bishop L."/>
            <person name="Davey E."/>
            <person name="Deng R."/>
            <person name="Deng X."/>
            <person name="Fan L."/>
            <person name="Fantoni G."/>
            <person name="Fitzgerald M."/>
            <person name="Gogineni E."/>
            <person name="Goldberg J.M."/>
            <person name="Handley G."/>
            <person name="Hu X."/>
            <person name="Huber C."/>
            <person name="Jiao X."/>
            <person name="Jones K."/>
            <person name="Levin J.Z."/>
            <person name="Liu Y."/>
            <person name="Macdonald P."/>
            <person name="Melnikov A."/>
            <person name="Raley C."/>
            <person name="Sassi M."/>
            <person name="Sherman B.T."/>
            <person name="Song X."/>
            <person name="Sykes S."/>
            <person name="Tran B."/>
            <person name="Walsh L."/>
            <person name="Xia Y."/>
            <person name="Yang J."/>
            <person name="Young S."/>
            <person name="Zeng Q."/>
            <person name="Zheng X."/>
            <person name="Stephens R."/>
            <person name="Nusbaum C."/>
            <person name="Birren B.W."/>
            <person name="Azadi P."/>
            <person name="Lempicki R.A."/>
            <person name="Cuomo C.A."/>
            <person name="Kovacs J.A."/>
        </authorList>
    </citation>
    <scope>NUCLEOTIDE SEQUENCE [LARGE SCALE GENOMIC DNA]</scope>
    <source>
        <strain evidence="8">B80</strain>
    </source>
</reference>
<dbReference type="Proteomes" id="UP000054454">
    <property type="component" value="Unassembled WGS sequence"/>
</dbReference>
<dbReference type="SMART" id="SM01117">
    <property type="entry name" value="Cyt-b5"/>
    <property type="match status" value="1"/>
</dbReference>
<evidence type="ECO:0000259" key="6">
    <source>
        <dbReference type="PROSITE" id="PS50255"/>
    </source>
</evidence>
<feature type="compositionally biased region" description="Basic and acidic residues" evidence="5">
    <location>
        <begin position="1"/>
        <end position="13"/>
    </location>
</feature>
<keyword evidence="3 4" id="KW-0408">Iron</keyword>
<sequence length="162" mass="18662">MHKKDVKSNKSFDLHQNVPNKPKESSHLRSPSIKTQPSYQAHIAPGYSTLDMFLSTFIFIAVLNILDWEQFKRSASFPRRASAPYLCITQEELKKHCNLDDAWIVLNGKVYDITPYIPFHPGGNEIMKGAGKDGTKLLMSIHPWVNYEYLLDVCWIGLFTYR</sequence>
<evidence type="ECO:0000313" key="8">
    <source>
        <dbReference type="Proteomes" id="UP000054454"/>
    </source>
</evidence>
<dbReference type="InterPro" id="IPR051872">
    <property type="entry name" value="Cytochrome_b5/Flavoprotein_Rdt"/>
</dbReference>
<dbReference type="PANTHER" id="PTHR46237">
    <property type="entry name" value="CYTOCHROME B5 REDUCTASE 4 FAMILY MEMBER"/>
    <property type="match status" value="1"/>
</dbReference>
<keyword evidence="2 4" id="KW-0479">Metal-binding</keyword>
<accession>A0A0W4ZDA7</accession>
<dbReference type="RefSeq" id="XP_018224822.1">
    <property type="nucleotide sequence ID" value="XM_018371382.1"/>
</dbReference>
<dbReference type="EMBL" id="LFVZ01000013">
    <property type="protein sequence ID" value="KTW26374.1"/>
    <property type="molecule type" value="Genomic_DNA"/>
</dbReference>
<dbReference type="GO" id="GO:0005737">
    <property type="term" value="C:cytoplasm"/>
    <property type="evidence" value="ECO:0007669"/>
    <property type="project" value="TreeGrafter"/>
</dbReference>
<dbReference type="GeneID" id="28937585"/>
<organism evidence="7 8">
    <name type="scientific">Pneumocystis carinii (strain B80)</name>
    <name type="common">Rat pneumocystis pneumonia agent</name>
    <name type="synonym">Pneumocystis carinii f. sp. carinii</name>
    <dbReference type="NCBI Taxonomy" id="1408658"/>
    <lineage>
        <taxon>Eukaryota</taxon>
        <taxon>Fungi</taxon>
        <taxon>Dikarya</taxon>
        <taxon>Ascomycota</taxon>
        <taxon>Taphrinomycotina</taxon>
        <taxon>Pneumocystomycetes</taxon>
        <taxon>Pneumocystaceae</taxon>
        <taxon>Pneumocystis</taxon>
    </lineage>
</organism>
<dbReference type="AlphaFoldDB" id="A0A0W4ZDA7"/>
<keyword evidence="4" id="KW-0472">Membrane</keyword>
<dbReference type="OrthoDB" id="432299at2759"/>
<evidence type="ECO:0000256" key="1">
    <source>
        <dbReference type="ARBA" id="ARBA00022617"/>
    </source>
</evidence>
<keyword evidence="8" id="KW-1185">Reference proteome</keyword>
<dbReference type="InterPro" id="IPR001199">
    <property type="entry name" value="Cyt_B5-like_heme/steroid-bd"/>
</dbReference>
<dbReference type="InterPro" id="IPR036400">
    <property type="entry name" value="Cyt_B5-like_heme/steroid_sf"/>
</dbReference>
<keyword evidence="1 4" id="KW-0349">Heme</keyword>
<dbReference type="Gene3D" id="3.10.120.10">
    <property type="entry name" value="Cytochrome b5-like heme/steroid binding domain"/>
    <property type="match status" value="1"/>
</dbReference>
<dbReference type="VEuPathDB" id="FungiDB:T552_02856"/>
<dbReference type="SUPFAM" id="SSF55856">
    <property type="entry name" value="Cytochrome b5-like heme/steroid binding domain"/>
    <property type="match status" value="1"/>
</dbReference>
<dbReference type="PROSITE" id="PS00191">
    <property type="entry name" value="CYTOCHROME_B5_1"/>
    <property type="match status" value="1"/>
</dbReference>
<evidence type="ECO:0000256" key="3">
    <source>
        <dbReference type="ARBA" id="ARBA00023004"/>
    </source>
</evidence>
<keyword evidence="4" id="KW-0812">Transmembrane</keyword>
<comment type="similarity">
    <text evidence="4">Belongs to the cytochrome b5 family.</text>
</comment>
<gene>
    <name evidence="7" type="ORF">T552_02856</name>
</gene>
<keyword evidence="4" id="KW-1133">Transmembrane helix</keyword>
<proteinExistence type="inferred from homology"/>
<evidence type="ECO:0000256" key="2">
    <source>
        <dbReference type="ARBA" id="ARBA00022723"/>
    </source>
</evidence>
<evidence type="ECO:0000313" key="7">
    <source>
        <dbReference type="EMBL" id="KTW26374.1"/>
    </source>
</evidence>
<dbReference type="GO" id="GO:0004128">
    <property type="term" value="F:cytochrome-b5 reductase activity, acting on NAD(P)H"/>
    <property type="evidence" value="ECO:0007669"/>
    <property type="project" value="TreeGrafter"/>
</dbReference>
<evidence type="ECO:0000256" key="4">
    <source>
        <dbReference type="RuleBase" id="RU362121"/>
    </source>
</evidence>
<dbReference type="PROSITE" id="PS50255">
    <property type="entry name" value="CYTOCHROME_B5_2"/>
    <property type="match status" value="1"/>
</dbReference>
<comment type="caution">
    <text evidence="7">The sequence shown here is derived from an EMBL/GenBank/DDBJ whole genome shotgun (WGS) entry which is preliminary data.</text>
</comment>